<accession>A0A379GIP5</accession>
<sequence>MTFQLIDDENNPIDLNQKNTFTKTIDESGTAYFNFFINYVKKDNLRAKPGVYNLLVLRSLWKQKDQIVENDK</sequence>
<organism evidence="1 2">
    <name type="scientific">Proteus mirabilis</name>
    <dbReference type="NCBI Taxonomy" id="584"/>
    <lineage>
        <taxon>Bacteria</taxon>
        <taxon>Pseudomonadati</taxon>
        <taxon>Pseudomonadota</taxon>
        <taxon>Gammaproteobacteria</taxon>
        <taxon>Enterobacterales</taxon>
        <taxon>Morganellaceae</taxon>
        <taxon>Proteus</taxon>
    </lineage>
</organism>
<name>A0A379GIP5_PROMI</name>
<dbReference type="AlphaFoldDB" id="A0A379GIP5"/>
<gene>
    <name evidence="1" type="ORF">NCTC11938_05124</name>
</gene>
<reference evidence="1 2" key="1">
    <citation type="submission" date="2018-06" db="EMBL/GenBank/DDBJ databases">
        <authorList>
            <consortium name="Pathogen Informatics"/>
            <person name="Doyle S."/>
        </authorList>
    </citation>
    <scope>NUCLEOTIDE SEQUENCE [LARGE SCALE GENOMIC DNA]</scope>
    <source>
        <strain evidence="1 2">NCTC11938</strain>
    </source>
</reference>
<dbReference type="EMBL" id="UGTS01000006">
    <property type="protein sequence ID" value="SUC40822.1"/>
    <property type="molecule type" value="Genomic_DNA"/>
</dbReference>
<evidence type="ECO:0000313" key="2">
    <source>
        <dbReference type="Proteomes" id="UP000254191"/>
    </source>
</evidence>
<proteinExistence type="predicted"/>
<evidence type="ECO:0000313" key="1">
    <source>
        <dbReference type="EMBL" id="SUC40822.1"/>
    </source>
</evidence>
<dbReference type="Proteomes" id="UP000254191">
    <property type="component" value="Unassembled WGS sequence"/>
</dbReference>
<protein>
    <submittedName>
        <fullName evidence="1">Fimbrial subunit</fullName>
    </submittedName>
</protein>